<evidence type="ECO:0000256" key="1">
    <source>
        <dbReference type="SAM" id="SignalP"/>
    </source>
</evidence>
<dbReference type="EMBL" id="CABFNB010000013">
    <property type="protein sequence ID" value="VTZ59538.1"/>
    <property type="molecule type" value="Genomic_DNA"/>
</dbReference>
<reference evidence="2" key="1">
    <citation type="submission" date="2019-06" db="EMBL/GenBank/DDBJ databases">
        <authorList>
            <person name="Le Quere A."/>
            <person name="Colella S."/>
        </authorList>
    </citation>
    <scope>NUCLEOTIDE SEQUENCE</scope>
    <source>
        <strain evidence="2">EmedicaeMD41</strain>
    </source>
</reference>
<feature type="chain" id="PRO_5021390376" evidence="1">
    <location>
        <begin position="29"/>
        <end position="221"/>
    </location>
</feature>
<sequence length="221" mass="23474">MKKCVLARLAAAGIVLFCTGQSPQFASAADDRPLIWSPSKTGANAYKLRLGVRRTGRWNTSAGAEVAMGATRTGKISPPGAPVRLWGMASRESGRGAVRRSSQVSVDYNALRGTGNFGAGTARSWIVTPTLDAEVHRSIALQCNAYESRCSEPKLTQSAKLLSPVSRTSLTVQSQASSSGLSGVSRIGVEQNFGNLRLGAAVADPLLEPRSVFDISYSMRW</sequence>
<accession>A0A508WPV4</accession>
<dbReference type="AlphaFoldDB" id="A0A508WPV4"/>
<dbReference type="Proteomes" id="UP000507954">
    <property type="component" value="Unassembled WGS sequence"/>
</dbReference>
<evidence type="ECO:0000313" key="2">
    <source>
        <dbReference type="EMBL" id="VTZ59538.1"/>
    </source>
</evidence>
<keyword evidence="1" id="KW-0732">Signal</keyword>
<organism evidence="2">
    <name type="scientific">Sinorhizobium medicae</name>
    <dbReference type="NCBI Taxonomy" id="110321"/>
    <lineage>
        <taxon>Bacteria</taxon>
        <taxon>Pseudomonadati</taxon>
        <taxon>Pseudomonadota</taxon>
        <taxon>Alphaproteobacteria</taxon>
        <taxon>Hyphomicrobiales</taxon>
        <taxon>Rhizobiaceae</taxon>
        <taxon>Sinorhizobium/Ensifer group</taxon>
        <taxon>Sinorhizobium</taxon>
    </lineage>
</organism>
<proteinExistence type="predicted"/>
<dbReference type="RefSeq" id="WP_026183490.1">
    <property type="nucleotide sequence ID" value="NZ_CABFNB010000013.1"/>
</dbReference>
<feature type="signal peptide" evidence="1">
    <location>
        <begin position="1"/>
        <end position="28"/>
    </location>
</feature>
<name>A0A508WPV4_9HYPH</name>
<gene>
    <name evidence="2" type="ORF">EMEDMD4_110002</name>
</gene>
<protein>
    <submittedName>
        <fullName evidence="2">Uncharacterized protein</fullName>
    </submittedName>
</protein>